<protein>
    <submittedName>
        <fullName evidence="3">Uncharacterized protein</fullName>
    </submittedName>
</protein>
<comment type="caution">
    <text evidence="3">The sequence shown here is derived from an EMBL/GenBank/DDBJ whole genome shotgun (WGS) entry which is preliminary data.</text>
</comment>
<reference evidence="4" key="1">
    <citation type="submission" date="2023-07" db="EMBL/GenBank/DDBJ databases">
        <title>30 novel species of actinomycetes from the DSMZ collection.</title>
        <authorList>
            <person name="Nouioui I."/>
        </authorList>
    </citation>
    <scope>NUCLEOTIDE SEQUENCE [LARGE SCALE GENOMIC DNA]</scope>
    <source>
        <strain evidence="4">DSM 44743</strain>
    </source>
</reference>
<keyword evidence="4" id="KW-1185">Reference proteome</keyword>
<evidence type="ECO:0000313" key="3">
    <source>
        <dbReference type="EMBL" id="MDT0329204.1"/>
    </source>
</evidence>
<organism evidence="3 4">
    <name type="scientific">Nocardiopsis lambiniae</name>
    <dbReference type="NCBI Taxonomy" id="3075539"/>
    <lineage>
        <taxon>Bacteria</taxon>
        <taxon>Bacillati</taxon>
        <taxon>Actinomycetota</taxon>
        <taxon>Actinomycetes</taxon>
        <taxon>Streptosporangiales</taxon>
        <taxon>Nocardiopsidaceae</taxon>
        <taxon>Nocardiopsis</taxon>
    </lineage>
</organism>
<feature type="compositionally biased region" description="Basic and acidic residues" evidence="1">
    <location>
        <begin position="101"/>
        <end position="116"/>
    </location>
</feature>
<dbReference type="RefSeq" id="WP_311511868.1">
    <property type="nucleotide sequence ID" value="NZ_JAVREP010000007.1"/>
</dbReference>
<keyword evidence="2" id="KW-0812">Transmembrane</keyword>
<feature type="compositionally biased region" description="Pro residues" evidence="1">
    <location>
        <begin position="85"/>
        <end position="100"/>
    </location>
</feature>
<evidence type="ECO:0000256" key="2">
    <source>
        <dbReference type="SAM" id="Phobius"/>
    </source>
</evidence>
<name>A0ABU2M967_9ACTN</name>
<gene>
    <name evidence="3" type="ORF">RM479_12345</name>
</gene>
<feature type="region of interest" description="Disordered" evidence="1">
    <location>
        <begin position="1"/>
        <end position="137"/>
    </location>
</feature>
<feature type="compositionally biased region" description="Basic residues" evidence="1">
    <location>
        <begin position="123"/>
        <end position="137"/>
    </location>
</feature>
<sequence>MSAEPVSSGVRAVLGAPRGRRFSRPGTPTLPALSTREQRLLAQMPDNPRVAYRQARGQTPPWMNLHSARITGDDAPRPARRREPAPVPGRVPAPRVPRPRPAPDDGPARPRPHREPPPLPRCRPGRPRSHRKPRKPGRIAWRLTAYTLAALAGALAHHLAAPLL</sequence>
<evidence type="ECO:0000313" key="4">
    <source>
        <dbReference type="Proteomes" id="UP001183390"/>
    </source>
</evidence>
<accession>A0ABU2M967</accession>
<feature type="compositionally biased region" description="Basic and acidic residues" evidence="1">
    <location>
        <begin position="71"/>
        <end position="84"/>
    </location>
</feature>
<dbReference type="EMBL" id="JAVREP010000007">
    <property type="protein sequence ID" value="MDT0329204.1"/>
    <property type="molecule type" value="Genomic_DNA"/>
</dbReference>
<evidence type="ECO:0000256" key="1">
    <source>
        <dbReference type="SAM" id="MobiDB-lite"/>
    </source>
</evidence>
<keyword evidence="2" id="KW-1133">Transmembrane helix</keyword>
<feature type="transmembrane region" description="Helical" evidence="2">
    <location>
        <begin position="139"/>
        <end position="160"/>
    </location>
</feature>
<proteinExistence type="predicted"/>
<dbReference type="Proteomes" id="UP001183390">
    <property type="component" value="Unassembled WGS sequence"/>
</dbReference>
<keyword evidence="2" id="KW-0472">Membrane</keyword>